<proteinExistence type="inferred from homology"/>
<dbReference type="Proteomes" id="UP000023703">
    <property type="component" value="Chromosome"/>
</dbReference>
<feature type="transmembrane region" description="Helical" evidence="9">
    <location>
        <begin position="126"/>
        <end position="145"/>
    </location>
</feature>
<evidence type="ECO:0000256" key="9">
    <source>
        <dbReference type="SAM" id="Phobius"/>
    </source>
</evidence>
<keyword evidence="5 9" id="KW-1133">Transmembrane helix</keyword>
<dbReference type="HOGENOM" id="CLU_026016_3_2_11"/>
<comment type="similarity">
    <text evidence="2 7">Belongs to the purine-cytosine permease (2.A.39) family.</text>
</comment>
<feature type="transmembrane region" description="Helical" evidence="9">
    <location>
        <begin position="165"/>
        <end position="185"/>
    </location>
</feature>
<feature type="transmembrane region" description="Helical" evidence="9">
    <location>
        <begin position="426"/>
        <end position="445"/>
    </location>
</feature>
<feature type="transmembrane region" description="Helical" evidence="9">
    <location>
        <begin position="270"/>
        <end position="292"/>
    </location>
</feature>
<dbReference type="Pfam" id="PF02133">
    <property type="entry name" value="Transp_cyt_pur"/>
    <property type="match status" value="1"/>
</dbReference>
<evidence type="ECO:0000256" key="6">
    <source>
        <dbReference type="ARBA" id="ARBA00023136"/>
    </source>
</evidence>
<sequence length="500" mass="52625">MSTTKPTTTPVDPHETGPTDTGVDETGSLSGPESRGIEYISDEERGGKPSSLFWVWATPNISFLTITMGALMVAGLGLSLVQTVAVSLIVSLCWVFVGVIAISGPASGTSGSVVSRAFYGLRGNKVIVGLYGWLLAAVYLSLTWSSASVNGLGLLSRVGVPSTQLVGIIVVIVIALITVLVAIYGHGLITRLYPYVANGLVVVFLAATIFMFPHFDFSYEPTEKLSGTSLVATMTIGVTILGSTPLSFINSPDMARYLPRSTPVWKTAGATAFGGALPGILFTMIGALIATGAGFDMVGDPMGAFDSGLPSWFFPIFTIAVIVAAIGLNGMTTYSASLSLQALGIPIRRIPSTLIIAVIGTVLTIVSVAIYDFTTSVSLLLQLVIIASAPLIAVYVTDVILRRNRYNDPNLFDETPTSRYWYRNGWNWPGLFSLVLGGVASALFINTDVFVGPLSALTGMDLSIPAGMIVAAASYVVMAGNRVRKDSATVNEPLPDTATR</sequence>
<evidence type="ECO:0000256" key="4">
    <source>
        <dbReference type="ARBA" id="ARBA00022692"/>
    </source>
</evidence>
<dbReference type="GO" id="GO:0022857">
    <property type="term" value="F:transmembrane transporter activity"/>
    <property type="evidence" value="ECO:0007669"/>
    <property type="project" value="InterPro"/>
</dbReference>
<feature type="transmembrane region" description="Helical" evidence="9">
    <location>
        <begin position="53"/>
        <end position="78"/>
    </location>
</feature>
<organism evidence="10 11">
    <name type="scientific">Corynebacterium glyciniphilum AJ 3170</name>
    <dbReference type="NCBI Taxonomy" id="1404245"/>
    <lineage>
        <taxon>Bacteria</taxon>
        <taxon>Bacillati</taxon>
        <taxon>Actinomycetota</taxon>
        <taxon>Actinomycetes</taxon>
        <taxon>Mycobacteriales</taxon>
        <taxon>Corynebacteriaceae</taxon>
        <taxon>Corynebacterium</taxon>
    </lineage>
</organism>
<dbReference type="AlphaFoldDB" id="X5E7W3"/>
<dbReference type="OrthoDB" id="9809167at2"/>
<evidence type="ECO:0000313" key="11">
    <source>
        <dbReference type="Proteomes" id="UP000023703"/>
    </source>
</evidence>
<dbReference type="eggNOG" id="COG1457">
    <property type="taxonomic scope" value="Bacteria"/>
</dbReference>
<evidence type="ECO:0000313" key="10">
    <source>
        <dbReference type="EMBL" id="AHW62756.1"/>
    </source>
</evidence>
<dbReference type="PANTHER" id="PTHR31806:SF1">
    <property type="entry name" value="PURINE-CYTOSINE PERMEASE FCY2-RELATED"/>
    <property type="match status" value="1"/>
</dbReference>
<evidence type="ECO:0000256" key="3">
    <source>
        <dbReference type="ARBA" id="ARBA00022448"/>
    </source>
</evidence>
<evidence type="ECO:0000256" key="2">
    <source>
        <dbReference type="ARBA" id="ARBA00008974"/>
    </source>
</evidence>
<gene>
    <name evidence="10" type="ORF">CGLY_01540</name>
</gene>
<evidence type="ECO:0000256" key="7">
    <source>
        <dbReference type="PIRNR" id="PIRNR002744"/>
    </source>
</evidence>
<dbReference type="STRING" id="1404245.CGLY_01540"/>
<comment type="subcellular location">
    <subcellularLocation>
        <location evidence="1">Membrane</location>
        <topology evidence="1">Multi-pass membrane protein</topology>
    </subcellularLocation>
</comment>
<dbReference type="InterPro" id="IPR001248">
    <property type="entry name" value="Pur-cyt_permease"/>
</dbReference>
<dbReference type="GO" id="GO:0005886">
    <property type="term" value="C:plasma membrane"/>
    <property type="evidence" value="ECO:0007669"/>
    <property type="project" value="TreeGrafter"/>
</dbReference>
<dbReference type="PANTHER" id="PTHR31806">
    <property type="entry name" value="PURINE-CYTOSINE PERMEASE FCY2-RELATED"/>
    <property type="match status" value="1"/>
</dbReference>
<protein>
    <submittedName>
        <fullName evidence="10">Cytosine/purines uracil thiamine allantoin permease</fullName>
    </submittedName>
</protein>
<feature type="compositionally biased region" description="Polar residues" evidence="8">
    <location>
        <begin position="1"/>
        <end position="10"/>
    </location>
</feature>
<dbReference type="Gene3D" id="1.10.4160.10">
    <property type="entry name" value="Hydantoin permease"/>
    <property type="match status" value="1"/>
</dbReference>
<name>X5E7W3_9CORY</name>
<dbReference type="PIRSF" id="PIRSF002744">
    <property type="entry name" value="Pur-cyt_permease"/>
    <property type="match status" value="1"/>
</dbReference>
<feature type="transmembrane region" description="Helical" evidence="9">
    <location>
        <begin position="457"/>
        <end position="477"/>
    </location>
</feature>
<evidence type="ECO:0000256" key="5">
    <source>
        <dbReference type="ARBA" id="ARBA00022989"/>
    </source>
</evidence>
<evidence type="ECO:0000256" key="1">
    <source>
        <dbReference type="ARBA" id="ARBA00004141"/>
    </source>
</evidence>
<reference evidence="10 11" key="1">
    <citation type="journal article" date="2015" name="Int. J. Syst. Evol. Microbiol.">
        <title>Revisiting Corynebacterium glyciniphilum (ex Kubota et al., 1972) sp. nov., nom. rev., isolated from putrefied banana.</title>
        <authorList>
            <person name="Al-Dilaimi A."/>
            <person name="Bednarz H."/>
            <person name="Lomker A."/>
            <person name="Niehaus K."/>
            <person name="Kalinowski J."/>
            <person name="Ruckert C."/>
        </authorList>
    </citation>
    <scope>NUCLEOTIDE SEQUENCE [LARGE SCALE GENOMIC DNA]</scope>
    <source>
        <strain evidence="10">AJ 3170</strain>
    </source>
</reference>
<keyword evidence="6 7" id="KW-0472">Membrane</keyword>
<accession>X5E7W3</accession>
<feature type="transmembrane region" description="Helical" evidence="9">
    <location>
        <begin position="192"/>
        <end position="215"/>
    </location>
</feature>
<feature type="transmembrane region" description="Helical" evidence="9">
    <location>
        <begin position="227"/>
        <end position="249"/>
    </location>
</feature>
<dbReference type="InterPro" id="IPR026030">
    <property type="entry name" value="Pur-cyt_permease_Fcy2/21/22"/>
</dbReference>
<evidence type="ECO:0000256" key="8">
    <source>
        <dbReference type="SAM" id="MobiDB-lite"/>
    </source>
</evidence>
<feature type="transmembrane region" description="Helical" evidence="9">
    <location>
        <begin position="352"/>
        <end position="371"/>
    </location>
</feature>
<dbReference type="KEGG" id="cgy:CGLY_01540"/>
<feature type="transmembrane region" description="Helical" evidence="9">
    <location>
        <begin position="377"/>
        <end position="396"/>
    </location>
</feature>
<keyword evidence="3 7" id="KW-0813">Transport</keyword>
<dbReference type="EMBL" id="CP006842">
    <property type="protein sequence ID" value="AHW62756.1"/>
    <property type="molecule type" value="Genomic_DNA"/>
</dbReference>
<feature type="transmembrane region" description="Helical" evidence="9">
    <location>
        <begin position="312"/>
        <end position="331"/>
    </location>
</feature>
<keyword evidence="4 9" id="KW-0812">Transmembrane</keyword>
<keyword evidence="11" id="KW-1185">Reference proteome</keyword>
<feature type="region of interest" description="Disordered" evidence="8">
    <location>
        <begin position="1"/>
        <end position="43"/>
    </location>
</feature>
<feature type="transmembrane region" description="Helical" evidence="9">
    <location>
        <begin position="84"/>
        <end position="106"/>
    </location>
</feature>
<dbReference type="RefSeq" id="WP_081803726.1">
    <property type="nucleotide sequence ID" value="NZ_CP006842.1"/>
</dbReference>